<evidence type="ECO:0000259" key="2">
    <source>
        <dbReference type="Pfam" id="PF00440"/>
    </source>
</evidence>
<accession>A0A258HM25</accession>
<comment type="caution">
    <text evidence="3">The sequence shown here is derived from an EMBL/GenBank/DDBJ whole genome shotgun (WGS) entry which is preliminary data.</text>
</comment>
<dbReference type="Pfam" id="PF00440">
    <property type="entry name" value="TetR_N"/>
    <property type="match status" value="1"/>
</dbReference>
<dbReference type="InterPro" id="IPR001647">
    <property type="entry name" value="HTH_TetR"/>
</dbReference>
<dbReference type="EMBL" id="NCEQ01000005">
    <property type="protein sequence ID" value="OYX57667.1"/>
    <property type="molecule type" value="Genomic_DNA"/>
</dbReference>
<dbReference type="PANTHER" id="PTHR30055">
    <property type="entry name" value="HTH-TYPE TRANSCRIPTIONAL REGULATOR RUTR"/>
    <property type="match status" value="1"/>
</dbReference>
<protein>
    <recommendedName>
        <fullName evidence="2">HTH tetR-type domain-containing protein</fullName>
    </recommendedName>
</protein>
<feature type="domain" description="HTH tetR-type" evidence="2">
    <location>
        <begin position="20"/>
        <end position="64"/>
    </location>
</feature>
<reference evidence="3 4" key="1">
    <citation type="submission" date="2017-03" db="EMBL/GenBank/DDBJ databases">
        <title>Lifting the veil on microbial sulfur biogeochemistry in mining wastewaters.</title>
        <authorList>
            <person name="Kantor R.S."/>
            <person name="Colenbrander Nelson T."/>
            <person name="Marshall S."/>
            <person name="Bennett D."/>
            <person name="Apte S."/>
            <person name="Camacho D."/>
            <person name="Thomas B.C."/>
            <person name="Warren L.A."/>
            <person name="Banfield J.F."/>
        </authorList>
    </citation>
    <scope>NUCLEOTIDE SEQUENCE [LARGE SCALE GENOMIC DNA]</scope>
    <source>
        <strain evidence="3">32-68-21</strain>
    </source>
</reference>
<dbReference type="GO" id="GO:0000976">
    <property type="term" value="F:transcription cis-regulatory region binding"/>
    <property type="evidence" value="ECO:0007669"/>
    <property type="project" value="TreeGrafter"/>
</dbReference>
<keyword evidence="1" id="KW-0238">DNA-binding</keyword>
<dbReference type="InterPro" id="IPR050109">
    <property type="entry name" value="HTH-type_TetR-like_transc_reg"/>
</dbReference>
<evidence type="ECO:0000256" key="1">
    <source>
        <dbReference type="ARBA" id="ARBA00023125"/>
    </source>
</evidence>
<dbReference type="Proteomes" id="UP000216147">
    <property type="component" value="Unassembled WGS sequence"/>
</dbReference>
<dbReference type="PANTHER" id="PTHR30055:SF235">
    <property type="entry name" value="TRANSCRIPTIONAL REGULATORY PROTEIN"/>
    <property type="match status" value="1"/>
</dbReference>
<dbReference type="GO" id="GO:0003700">
    <property type="term" value="F:DNA-binding transcription factor activity"/>
    <property type="evidence" value="ECO:0007669"/>
    <property type="project" value="TreeGrafter"/>
</dbReference>
<dbReference type="AlphaFoldDB" id="A0A258HM25"/>
<name>A0A258HM25_9CAUL</name>
<sequence>MAALHRQSMKADIARDAIKRAAQSLFAARGIDAVPVRDILTAAGQKNGASLHYYFGSKDDLVVQLVIDGASLIDKRRNARMDALEAAGGPHTLHEVMEVLILPSTDLGREGGEGDYLRFISTFSLQNRAAFDAIVGDGWNRGYQRCLDHIRRLSPVRSEVLERRLVFLSLGLRAVMTAREAALAANPDHPFWRPAETLDDLVATLVGMVSPAE</sequence>
<evidence type="ECO:0000313" key="4">
    <source>
        <dbReference type="Proteomes" id="UP000216147"/>
    </source>
</evidence>
<gene>
    <name evidence="3" type="ORF">B7Y86_05920</name>
</gene>
<dbReference type="SUPFAM" id="SSF46689">
    <property type="entry name" value="Homeodomain-like"/>
    <property type="match status" value="1"/>
</dbReference>
<dbReference type="Gene3D" id="1.10.357.10">
    <property type="entry name" value="Tetracycline Repressor, domain 2"/>
    <property type="match status" value="1"/>
</dbReference>
<evidence type="ECO:0000313" key="3">
    <source>
        <dbReference type="EMBL" id="OYX57667.1"/>
    </source>
</evidence>
<organism evidence="3 4">
    <name type="scientific">Brevundimonas subvibrioides</name>
    <dbReference type="NCBI Taxonomy" id="74313"/>
    <lineage>
        <taxon>Bacteria</taxon>
        <taxon>Pseudomonadati</taxon>
        <taxon>Pseudomonadota</taxon>
        <taxon>Alphaproteobacteria</taxon>
        <taxon>Caulobacterales</taxon>
        <taxon>Caulobacteraceae</taxon>
        <taxon>Brevundimonas</taxon>
    </lineage>
</organism>
<dbReference type="InterPro" id="IPR009057">
    <property type="entry name" value="Homeodomain-like_sf"/>
</dbReference>
<proteinExistence type="predicted"/>